<dbReference type="Pfam" id="PF04314">
    <property type="entry name" value="PCuAC"/>
    <property type="match status" value="1"/>
</dbReference>
<dbReference type="InterPro" id="IPR036182">
    <property type="entry name" value="PCuAC_sf"/>
</dbReference>
<name>A0AAP4WYP4_9GAMM</name>
<dbReference type="SUPFAM" id="SSF110087">
    <property type="entry name" value="DR1885-like metal-binding protein"/>
    <property type="match status" value="1"/>
</dbReference>
<reference evidence="1" key="1">
    <citation type="submission" date="2023-07" db="EMBL/GenBank/DDBJ databases">
        <title>Genome content predicts the carbon catabolic preferences of heterotrophic bacteria.</title>
        <authorList>
            <person name="Gralka M."/>
        </authorList>
    </citation>
    <scope>NUCLEOTIDE SEQUENCE</scope>
    <source>
        <strain evidence="1">C2R13</strain>
    </source>
</reference>
<protein>
    <submittedName>
        <fullName evidence="1">Copper chaperone PCu(A)C</fullName>
    </submittedName>
</protein>
<accession>A0AAP4WYP4</accession>
<dbReference type="PANTHER" id="PTHR36302">
    <property type="entry name" value="BLR7088 PROTEIN"/>
    <property type="match status" value="1"/>
</dbReference>
<dbReference type="RefSeq" id="WP_303593996.1">
    <property type="nucleotide sequence ID" value="NZ_JAUORK010000010.1"/>
</dbReference>
<evidence type="ECO:0000313" key="1">
    <source>
        <dbReference type="EMBL" id="MDO6672354.1"/>
    </source>
</evidence>
<dbReference type="Gene3D" id="2.60.40.1890">
    <property type="entry name" value="PCu(A)C copper chaperone"/>
    <property type="match status" value="1"/>
</dbReference>
<dbReference type="Proteomes" id="UP001170481">
    <property type="component" value="Unassembled WGS sequence"/>
</dbReference>
<proteinExistence type="predicted"/>
<gene>
    <name evidence="1" type="ORF">Q4535_09510</name>
</gene>
<dbReference type="EMBL" id="JAUORK010000010">
    <property type="protein sequence ID" value="MDO6672354.1"/>
    <property type="molecule type" value="Genomic_DNA"/>
</dbReference>
<evidence type="ECO:0000313" key="2">
    <source>
        <dbReference type="Proteomes" id="UP001170481"/>
    </source>
</evidence>
<comment type="caution">
    <text evidence="1">The sequence shown here is derived from an EMBL/GenBank/DDBJ whole genome shotgun (WGS) entry which is preliminary data.</text>
</comment>
<dbReference type="InterPro" id="IPR007410">
    <property type="entry name" value="LpqE-like"/>
</dbReference>
<dbReference type="PANTHER" id="PTHR36302:SF1">
    <property type="entry name" value="COPPER CHAPERONE PCU(A)C"/>
    <property type="match status" value="1"/>
</dbReference>
<organism evidence="1 2">
    <name type="scientific">Cobetia amphilecti</name>
    <dbReference type="NCBI Taxonomy" id="1055104"/>
    <lineage>
        <taxon>Bacteria</taxon>
        <taxon>Pseudomonadati</taxon>
        <taxon>Pseudomonadota</taxon>
        <taxon>Gammaproteobacteria</taxon>
        <taxon>Oceanospirillales</taxon>
        <taxon>Halomonadaceae</taxon>
        <taxon>Cobetia</taxon>
    </lineage>
</organism>
<sequence length="183" mass="19220">MRQPRQGHGAPRRAGQISAGLTALRTIATTASRWLATLALLSLATVHATAQEPLSAAPHVEQAFALPTPPGATTGAAYLTLSIAKGDAVLTGASTPMAATVELHSMQVTQERMQMHRIEQLAISSDAPLTMAPGGGPHLMLIGLTQPLTAGDRLPLTLHFLARPDTSLEISIKDYAEMMSLSE</sequence>
<dbReference type="InterPro" id="IPR058248">
    <property type="entry name" value="Lxx211020-like"/>
</dbReference>
<dbReference type="AlphaFoldDB" id="A0AAP4WYP4"/>